<proteinExistence type="predicted"/>
<feature type="compositionally biased region" description="Polar residues" evidence="1">
    <location>
        <begin position="216"/>
        <end position="235"/>
    </location>
</feature>
<feature type="region of interest" description="Disordered" evidence="1">
    <location>
        <begin position="84"/>
        <end position="112"/>
    </location>
</feature>
<comment type="caution">
    <text evidence="2">The sequence shown here is derived from an EMBL/GenBank/DDBJ whole genome shotgun (WGS) entry which is preliminary data.</text>
</comment>
<dbReference type="AlphaFoldDB" id="A0A1Y2GWY3"/>
<evidence type="ECO:0000256" key="1">
    <source>
        <dbReference type="SAM" id="MobiDB-lite"/>
    </source>
</evidence>
<dbReference type="Proteomes" id="UP000193648">
    <property type="component" value="Unassembled WGS sequence"/>
</dbReference>
<dbReference type="RefSeq" id="XP_021884573.1">
    <property type="nucleotide sequence ID" value="XM_022028560.1"/>
</dbReference>
<evidence type="ECO:0000313" key="2">
    <source>
        <dbReference type="EMBL" id="ORZ26810.1"/>
    </source>
</evidence>
<reference evidence="2 3" key="1">
    <citation type="submission" date="2016-07" db="EMBL/GenBank/DDBJ databases">
        <title>Pervasive Adenine N6-methylation of Active Genes in Fungi.</title>
        <authorList>
            <consortium name="DOE Joint Genome Institute"/>
            <person name="Mondo S.J."/>
            <person name="Dannebaum R.O."/>
            <person name="Kuo R.C."/>
            <person name="Labutti K."/>
            <person name="Haridas S."/>
            <person name="Kuo A."/>
            <person name="Salamov A."/>
            <person name="Ahrendt S.R."/>
            <person name="Lipzen A."/>
            <person name="Sullivan W."/>
            <person name="Andreopoulos W.B."/>
            <person name="Clum A."/>
            <person name="Lindquist E."/>
            <person name="Daum C."/>
            <person name="Ramamoorthy G.K."/>
            <person name="Gryganskyi A."/>
            <person name="Culley D."/>
            <person name="Magnuson J.K."/>
            <person name="James T.Y."/>
            <person name="O'Malley M.A."/>
            <person name="Stajich J.E."/>
            <person name="Spatafora J.W."/>
            <person name="Visel A."/>
            <person name="Grigoriev I.V."/>
        </authorList>
    </citation>
    <scope>NUCLEOTIDE SEQUENCE [LARGE SCALE GENOMIC DNA]</scope>
    <source>
        <strain evidence="2 3">NRRL 3116</strain>
    </source>
</reference>
<feature type="region of interest" description="Disordered" evidence="1">
    <location>
        <begin position="177"/>
        <end position="235"/>
    </location>
</feature>
<gene>
    <name evidence="2" type="ORF">BCR41DRAFT_393418</name>
</gene>
<keyword evidence="3" id="KW-1185">Reference proteome</keyword>
<dbReference type="EMBL" id="MCFF01000006">
    <property type="protein sequence ID" value="ORZ26810.1"/>
    <property type="molecule type" value="Genomic_DNA"/>
</dbReference>
<organism evidence="2 3">
    <name type="scientific">Lobosporangium transversale</name>
    <dbReference type="NCBI Taxonomy" id="64571"/>
    <lineage>
        <taxon>Eukaryota</taxon>
        <taxon>Fungi</taxon>
        <taxon>Fungi incertae sedis</taxon>
        <taxon>Mucoromycota</taxon>
        <taxon>Mortierellomycotina</taxon>
        <taxon>Mortierellomycetes</taxon>
        <taxon>Mortierellales</taxon>
        <taxon>Mortierellaceae</taxon>
        <taxon>Lobosporangium</taxon>
    </lineage>
</organism>
<dbReference type="GeneID" id="33570403"/>
<dbReference type="InParanoid" id="A0A1Y2GWY3"/>
<feature type="compositionally biased region" description="Low complexity" evidence="1">
    <location>
        <begin position="88"/>
        <end position="108"/>
    </location>
</feature>
<feature type="region of interest" description="Disordered" evidence="1">
    <location>
        <begin position="25"/>
        <end position="47"/>
    </location>
</feature>
<sequence>MIKIKQNTSPYILLVDDGPTTKNLTGTTVSSVRPSGAEERRHYHHQTQPQLRNVAFGSIVKATTRAENKLEGLSISKWAEASAEGSSQQRQQLQKQAQPQQVQQQLHQQGHECAAEEPFALSQEPIVRGSAPTTSYQAAFTTPMDITVTSISPIESKTVDSDATEFSVEDKLEAASEAHQALSTSNMWSSIPSRPPSSLGSSNQSGTSMAHVKCSGSPQQHKPTSSRNNAQDSTQRAENPYLAFVAAVDPNNTMSDGRSYVGGSRYYADKPASRLKPSFGRPAEPMSKHQKQPRGFEASRWSGRALATTDSFPGEFLNTARQLPLVSSLDGSVHRKNQNGTTQIGTFGHSKELVQPTTTERDLRKPSQQSEATMAGQPQSVASGRMKPSSKNQGRQELHAHSILGEEEMSSSQAFFMEIDDEVGSMREPHFVTPPSSNNSPLFLQFPIGDGCYLVMAMYVEIDVRTALKRFPGIERTRQLSSHKIHTVQQLSIIFQDALKDEKESVLV</sequence>
<dbReference type="OrthoDB" id="2419011at2759"/>
<feature type="compositionally biased region" description="Polar residues" evidence="1">
    <location>
        <begin position="366"/>
        <end position="382"/>
    </location>
</feature>
<feature type="region of interest" description="Disordered" evidence="1">
    <location>
        <begin position="351"/>
        <end position="396"/>
    </location>
</feature>
<name>A0A1Y2GWY3_9FUNG</name>
<evidence type="ECO:0000313" key="3">
    <source>
        <dbReference type="Proteomes" id="UP000193648"/>
    </source>
</evidence>
<protein>
    <submittedName>
        <fullName evidence="2">Uncharacterized protein</fullName>
    </submittedName>
</protein>
<accession>A0A1Y2GWY3</accession>
<feature type="region of interest" description="Disordered" evidence="1">
    <location>
        <begin position="272"/>
        <end position="295"/>
    </location>
</feature>
<feature type="compositionally biased region" description="Low complexity" evidence="1">
    <location>
        <begin position="189"/>
        <end position="208"/>
    </location>
</feature>